<keyword evidence="4" id="KW-1185">Reference proteome</keyword>
<dbReference type="Proteomes" id="UP000266841">
    <property type="component" value="Unassembled WGS sequence"/>
</dbReference>
<dbReference type="InterPro" id="IPR051279">
    <property type="entry name" value="PP1-Reg/Actin-Interact_Protein"/>
</dbReference>
<evidence type="ECO:0000313" key="4">
    <source>
        <dbReference type="Proteomes" id="UP000266841"/>
    </source>
</evidence>
<comment type="caution">
    <text evidence="3">The sequence shown here is derived from an EMBL/GenBank/DDBJ whole genome shotgun (WGS) entry which is preliminary data.</text>
</comment>
<protein>
    <submittedName>
        <fullName evidence="3">Uncharacterized protein</fullName>
    </submittedName>
</protein>
<feature type="compositionally biased region" description="Gly residues" evidence="2">
    <location>
        <begin position="55"/>
        <end position="65"/>
    </location>
</feature>
<dbReference type="AlphaFoldDB" id="K0TB79"/>
<evidence type="ECO:0000256" key="1">
    <source>
        <dbReference type="SAM" id="Coils"/>
    </source>
</evidence>
<sequence length="686" mass="76794">MADDQGAESELQVETRLAARAADVGDIAVTSLVMPHDHRPTWRHLLPRNHFTDGVPGGGDAGGATGDQSADEPSVTMGDLRIRYDGCRNLEELRIPADVSFANSRLYSATYPGPIYGLIMIKCNGRVCIKESNPVVPRFECQVGSIVVAMNRRLIPYGAPFQRVLTVLRDALRHPPVTLYYVDNDDFISYFKESFLPSLPPPKIFKAPPPEKEDGESDLDYIARVFGTGFVSSKSSATREFLQVIANDESTKCWTMGSRDFKNNMHTWENVGLVLAANTNLESFHLEFIIGSAPNLTEILIQLQTNKSLRQLTISCNSRMIDSRIVQALSLYLHCDNNRVSSLALIRFEISGADFIGIAQALTGTKITDLSLVGSIFGGVNFRDASSAFNLLGQLKVISLTNCRLGVTLCKALCCYLPFWTNLEKMDLSRNRINNKCCAMLANALGGNTTMKMINLKDNTQINKGGVEKFAPILCNGSTLEGIEYSNHVLNVEYNVREDEEEILGCHPKGIRHLLSINMSSGSTASKVRRKIETVMFEGDFAVQRLAMMHVKLMPRTLRFLSHPHNKMAMNYKCSFAAMYHLIRNYDAAELFGFPSAERARIDFLERKNSELVHTENELRKKAAELFGFPSAERARIDYLERKNSELVHTENELRKKIRALEAEIEDLKKEPRRACKRHKSGDLVP</sequence>
<keyword evidence="1" id="KW-0175">Coiled coil</keyword>
<dbReference type="Gene3D" id="3.80.10.10">
    <property type="entry name" value="Ribonuclease Inhibitor"/>
    <property type="match status" value="1"/>
</dbReference>
<dbReference type="PANTHER" id="PTHR24112">
    <property type="entry name" value="LEUCINE-RICH REPEAT, ISOFORM F-RELATED"/>
    <property type="match status" value="1"/>
</dbReference>
<name>K0TB79_THAOC</name>
<dbReference type="SUPFAM" id="SSF52047">
    <property type="entry name" value="RNI-like"/>
    <property type="match status" value="1"/>
</dbReference>
<reference evidence="3 4" key="1">
    <citation type="journal article" date="2012" name="Genome Biol.">
        <title>Genome and low-iron response of an oceanic diatom adapted to chronic iron limitation.</title>
        <authorList>
            <person name="Lommer M."/>
            <person name="Specht M."/>
            <person name="Roy A.S."/>
            <person name="Kraemer L."/>
            <person name="Andreson R."/>
            <person name="Gutowska M.A."/>
            <person name="Wolf J."/>
            <person name="Bergner S.V."/>
            <person name="Schilhabel M.B."/>
            <person name="Klostermeier U.C."/>
            <person name="Beiko R.G."/>
            <person name="Rosenstiel P."/>
            <person name="Hippler M."/>
            <person name="Laroche J."/>
        </authorList>
    </citation>
    <scope>NUCLEOTIDE SEQUENCE [LARGE SCALE GENOMIC DNA]</scope>
    <source>
        <strain evidence="3 4">CCMP1005</strain>
    </source>
</reference>
<organism evidence="3 4">
    <name type="scientific">Thalassiosira oceanica</name>
    <name type="common">Marine diatom</name>
    <dbReference type="NCBI Taxonomy" id="159749"/>
    <lineage>
        <taxon>Eukaryota</taxon>
        <taxon>Sar</taxon>
        <taxon>Stramenopiles</taxon>
        <taxon>Ochrophyta</taxon>
        <taxon>Bacillariophyta</taxon>
        <taxon>Coscinodiscophyceae</taxon>
        <taxon>Thalassiosirophycidae</taxon>
        <taxon>Thalassiosirales</taxon>
        <taxon>Thalassiosiraceae</taxon>
        <taxon>Thalassiosira</taxon>
    </lineage>
</organism>
<dbReference type="OrthoDB" id="57255at2759"/>
<feature type="coiled-coil region" evidence="1">
    <location>
        <begin position="602"/>
        <end position="671"/>
    </location>
</feature>
<accession>K0TB79</accession>
<evidence type="ECO:0000256" key="2">
    <source>
        <dbReference type="SAM" id="MobiDB-lite"/>
    </source>
</evidence>
<dbReference type="EMBL" id="AGNL01003719">
    <property type="protein sequence ID" value="EJK74394.1"/>
    <property type="molecule type" value="Genomic_DNA"/>
</dbReference>
<proteinExistence type="predicted"/>
<gene>
    <name evidence="3" type="ORF">THAOC_03932</name>
</gene>
<dbReference type="InterPro" id="IPR032675">
    <property type="entry name" value="LRR_dom_sf"/>
</dbReference>
<evidence type="ECO:0000313" key="3">
    <source>
        <dbReference type="EMBL" id="EJK74394.1"/>
    </source>
</evidence>
<feature type="region of interest" description="Disordered" evidence="2">
    <location>
        <begin position="46"/>
        <end position="74"/>
    </location>
</feature>